<proteinExistence type="inferred from homology"/>
<dbReference type="InterPro" id="IPR004331">
    <property type="entry name" value="SPX_dom"/>
</dbReference>
<dbReference type="PROSITE" id="PS51382">
    <property type="entry name" value="SPX"/>
    <property type="match status" value="1"/>
</dbReference>
<feature type="transmembrane region" description="Helical" evidence="7">
    <location>
        <begin position="242"/>
        <end position="265"/>
    </location>
</feature>
<dbReference type="GO" id="GO:0005794">
    <property type="term" value="C:Golgi apparatus"/>
    <property type="evidence" value="ECO:0007669"/>
    <property type="project" value="TreeGrafter"/>
</dbReference>
<protein>
    <recommendedName>
        <fullName evidence="13">Xenotropic and polytropic retrovirus receptor 1</fullName>
    </recommendedName>
</protein>
<dbReference type="Proteomes" id="UP000030758">
    <property type="component" value="Unassembled WGS sequence"/>
</dbReference>
<keyword evidence="6" id="KW-0175">Coiled coil</keyword>
<dbReference type="GO" id="GO:0006817">
    <property type="term" value="P:phosphate ion transport"/>
    <property type="evidence" value="ECO:0007669"/>
    <property type="project" value="TreeGrafter"/>
</dbReference>
<dbReference type="PANTHER" id="PTHR10783">
    <property type="entry name" value="XENOTROPIC AND POLYTROPIC RETROVIRUS RECEPTOR 1-RELATED"/>
    <property type="match status" value="1"/>
</dbReference>
<feature type="domain" description="EXS" evidence="8">
    <location>
        <begin position="469"/>
        <end position="675"/>
    </location>
</feature>
<sequence length="767" mass="89758">MKFAEHLATHLTPEWRKQYIDYMLLKVMIYEILENAPDQEVSDQLRLRYMHKRDGEFFALCAEELKKINLFYKRKLAEAQERFTELARELERLQSSRGRVELKKTAVTHSAVPSLFSFARTTFFVSEDQSYPRSLKDLREAFCEFYLSLILLQNYQQLNATGFRKILKKHDKVLQNTAGNEWRQQNVECSPFFLDKEIDRLIELTEHAVTEKLEQGDRQAAMKRLRVLPFSEQQHAWTTFRLGFFMGCFLVLLSLIVLTLVFMPLDSEPRWVAIRLFRGFLILFAQIFLMGVNMYGWQRKGVNHVLIFEIDPRRHLTYQQLLEISTMFLVVWSLCILGYLYAGHLAVPKLIFPLILMGFCIVWLLNPFCCIARSSRYWLIKHVFNCFTAPFHYVTFPDFWLADQMNSLVTFFLDMEYFVCFYASEVTLVNGTLDMVYSVTLQPVTPNSSTILDESETWAIHRRGQQLDICSSNVYGLRPVIAIIPALIRFLQCLRRYRDSRAAFPHLFNAGKYSTTFFVVIFGTLNTLHKKEYNLSKQRMGSPFFYLWVIANCISFCYTYSWDIRMDWGLFEKNAGENKYLREELVYSQKAYYYGAMVADFFLRITWVLNVSLGDAWLAEADVLISITAPLECIRRFIWNYFRLENEHLNNCGQFRAVRDISLKPITKGDLEEISRMVDEEDGLTHRGEEFKALVSKKGKSFSKHGALRKRLVLNPGRRVTTGKPTEGNRRLPLWRSLRRGDNCYVDVTATSSSEKKTVSGSSKENH</sequence>
<dbReference type="EMBL" id="KL367582">
    <property type="protein sequence ID" value="KFD63043.1"/>
    <property type="molecule type" value="Genomic_DNA"/>
</dbReference>
<evidence type="ECO:0000259" key="8">
    <source>
        <dbReference type="PROSITE" id="PS51380"/>
    </source>
</evidence>
<evidence type="ECO:0000313" key="12">
    <source>
        <dbReference type="Proteomes" id="UP000030764"/>
    </source>
</evidence>
<dbReference type="GO" id="GO:0000822">
    <property type="term" value="F:inositol hexakisphosphate binding"/>
    <property type="evidence" value="ECO:0007669"/>
    <property type="project" value="TreeGrafter"/>
</dbReference>
<accession>A0A085N0P7</accession>
<evidence type="ECO:0000256" key="3">
    <source>
        <dbReference type="ARBA" id="ARBA00022692"/>
    </source>
</evidence>
<keyword evidence="12" id="KW-1185">Reference proteome</keyword>
<keyword evidence="3 7" id="KW-0812">Transmembrane</keyword>
<feature type="domain" description="SPX" evidence="9">
    <location>
        <begin position="1"/>
        <end position="184"/>
    </location>
</feature>
<dbReference type="GO" id="GO:0016036">
    <property type="term" value="P:cellular response to phosphate starvation"/>
    <property type="evidence" value="ECO:0007669"/>
    <property type="project" value="TreeGrafter"/>
</dbReference>
<reference evidence="11 12" key="1">
    <citation type="journal article" date="2014" name="Nat. Genet.">
        <title>Genome and transcriptome of the porcine whipworm Trichuris suis.</title>
        <authorList>
            <person name="Jex A.R."/>
            <person name="Nejsum P."/>
            <person name="Schwarz E.M."/>
            <person name="Hu L."/>
            <person name="Young N.D."/>
            <person name="Hall R.S."/>
            <person name="Korhonen P.K."/>
            <person name="Liao S."/>
            <person name="Thamsborg S."/>
            <person name="Xia J."/>
            <person name="Xu P."/>
            <person name="Wang S."/>
            <person name="Scheerlinck J.P."/>
            <person name="Hofmann A."/>
            <person name="Sternberg P.W."/>
            <person name="Wang J."/>
            <person name="Gasser R.B."/>
        </authorList>
    </citation>
    <scope>NUCLEOTIDE SEQUENCE [LARGE SCALE GENOMIC DNA]</scope>
    <source>
        <strain evidence="11">DCEP-RM93F</strain>
        <strain evidence="10">DCEP-RM93M</strain>
    </source>
</reference>
<gene>
    <name evidence="10" type="ORF">M513_11718</name>
    <name evidence="11" type="ORF">M514_11718</name>
</gene>
<name>A0A085N0P7_9BILA</name>
<dbReference type="Proteomes" id="UP000030764">
    <property type="component" value="Unassembled WGS sequence"/>
</dbReference>
<dbReference type="Pfam" id="PF03124">
    <property type="entry name" value="EXS"/>
    <property type="match status" value="1"/>
</dbReference>
<evidence type="ECO:0000313" key="11">
    <source>
        <dbReference type="EMBL" id="KFD63043.1"/>
    </source>
</evidence>
<dbReference type="GO" id="GO:0005886">
    <property type="term" value="C:plasma membrane"/>
    <property type="evidence" value="ECO:0007669"/>
    <property type="project" value="TreeGrafter"/>
</dbReference>
<comment type="subcellular location">
    <subcellularLocation>
        <location evidence="1">Membrane</location>
        <topology evidence="1">Multi-pass membrane protein</topology>
    </subcellularLocation>
</comment>
<evidence type="ECO:0000256" key="1">
    <source>
        <dbReference type="ARBA" id="ARBA00004141"/>
    </source>
</evidence>
<evidence type="ECO:0000256" key="7">
    <source>
        <dbReference type="SAM" id="Phobius"/>
    </source>
</evidence>
<dbReference type="OrthoDB" id="9970435at2759"/>
<keyword evidence="4 7" id="KW-1133">Transmembrane helix</keyword>
<dbReference type="EMBL" id="KL363328">
    <property type="protein sequence ID" value="KFD47407.1"/>
    <property type="molecule type" value="Genomic_DNA"/>
</dbReference>
<organism evidence="11">
    <name type="scientific">Trichuris suis</name>
    <name type="common">pig whipworm</name>
    <dbReference type="NCBI Taxonomy" id="68888"/>
    <lineage>
        <taxon>Eukaryota</taxon>
        <taxon>Metazoa</taxon>
        <taxon>Ecdysozoa</taxon>
        <taxon>Nematoda</taxon>
        <taxon>Enoplea</taxon>
        <taxon>Dorylaimia</taxon>
        <taxon>Trichinellida</taxon>
        <taxon>Trichuridae</taxon>
        <taxon>Trichuris</taxon>
    </lineage>
</organism>
<dbReference type="Pfam" id="PF03105">
    <property type="entry name" value="SPX"/>
    <property type="match status" value="3"/>
</dbReference>
<comment type="similarity">
    <text evidence="2">Belongs to the SYG1 (TC 2.A.94) family.</text>
</comment>
<feature type="transmembrane region" description="Helical" evidence="7">
    <location>
        <begin position="321"/>
        <end position="344"/>
    </location>
</feature>
<dbReference type="PROSITE" id="PS51380">
    <property type="entry name" value="EXS"/>
    <property type="match status" value="1"/>
</dbReference>
<evidence type="ECO:0000313" key="10">
    <source>
        <dbReference type="EMBL" id="KFD47407.1"/>
    </source>
</evidence>
<keyword evidence="5 7" id="KW-0472">Membrane</keyword>
<feature type="transmembrane region" description="Helical" evidence="7">
    <location>
        <begin position="350"/>
        <end position="372"/>
    </location>
</feature>
<evidence type="ECO:0000256" key="6">
    <source>
        <dbReference type="SAM" id="Coils"/>
    </source>
</evidence>
<feature type="coiled-coil region" evidence="6">
    <location>
        <begin position="62"/>
        <end position="96"/>
    </location>
</feature>
<dbReference type="PANTHER" id="PTHR10783:SF103">
    <property type="entry name" value="SOLUTE CARRIER FAMILY 53 MEMBER 1"/>
    <property type="match status" value="1"/>
</dbReference>
<feature type="transmembrane region" description="Helical" evidence="7">
    <location>
        <begin position="544"/>
        <end position="562"/>
    </location>
</feature>
<feature type="transmembrane region" description="Helical" evidence="7">
    <location>
        <begin position="271"/>
        <end position="292"/>
    </location>
</feature>
<dbReference type="InterPro" id="IPR004342">
    <property type="entry name" value="EXS_C"/>
</dbReference>
<evidence type="ECO:0000256" key="5">
    <source>
        <dbReference type="ARBA" id="ARBA00023136"/>
    </source>
</evidence>
<evidence type="ECO:0000256" key="2">
    <source>
        <dbReference type="ARBA" id="ARBA00009665"/>
    </source>
</evidence>
<dbReference type="AlphaFoldDB" id="A0A085N0P7"/>
<evidence type="ECO:0000256" key="4">
    <source>
        <dbReference type="ARBA" id="ARBA00022989"/>
    </source>
</evidence>
<evidence type="ECO:0000259" key="9">
    <source>
        <dbReference type="PROSITE" id="PS51382"/>
    </source>
</evidence>
<dbReference type="CDD" id="cd14477">
    <property type="entry name" value="SPX_XPR1_like"/>
    <property type="match status" value="1"/>
</dbReference>
<evidence type="ECO:0008006" key="13">
    <source>
        <dbReference type="Google" id="ProtNLM"/>
    </source>
</evidence>